<organism evidence="2 3">
    <name type="scientific">Coprobacter fastidiosus</name>
    <dbReference type="NCBI Taxonomy" id="1099853"/>
    <lineage>
        <taxon>Bacteria</taxon>
        <taxon>Pseudomonadati</taxon>
        <taxon>Bacteroidota</taxon>
        <taxon>Bacteroidia</taxon>
        <taxon>Bacteroidales</taxon>
        <taxon>Barnesiellaceae</taxon>
        <taxon>Coprobacter</taxon>
    </lineage>
</organism>
<accession>A0A354M250</accession>
<keyword evidence="1" id="KW-0472">Membrane</keyword>
<comment type="caution">
    <text evidence="2">The sequence shown here is derived from an EMBL/GenBank/DDBJ whole genome shotgun (WGS) entry which is preliminary data.</text>
</comment>
<protein>
    <submittedName>
        <fullName evidence="2">Uncharacterized protein</fullName>
    </submittedName>
</protein>
<keyword evidence="1" id="KW-1133">Transmembrane helix</keyword>
<keyword evidence="1" id="KW-0812">Transmembrane</keyword>
<reference evidence="2 3" key="1">
    <citation type="journal article" date="2018" name="Nat. Biotechnol.">
        <title>A standardized bacterial taxonomy based on genome phylogeny substantially revises the tree of life.</title>
        <authorList>
            <person name="Parks D.H."/>
            <person name="Chuvochina M."/>
            <person name="Waite D.W."/>
            <person name="Rinke C."/>
            <person name="Skarshewski A."/>
            <person name="Chaumeil P.A."/>
            <person name="Hugenholtz P."/>
        </authorList>
    </citation>
    <scope>NUCLEOTIDE SEQUENCE [LARGE SCALE GENOMIC DNA]</scope>
    <source>
        <strain evidence="2">UBA11482</strain>
    </source>
</reference>
<feature type="transmembrane region" description="Helical" evidence="1">
    <location>
        <begin position="21"/>
        <end position="46"/>
    </location>
</feature>
<gene>
    <name evidence="2" type="ORF">DDY73_06240</name>
</gene>
<evidence type="ECO:0000313" key="2">
    <source>
        <dbReference type="EMBL" id="HBJ08589.1"/>
    </source>
</evidence>
<dbReference type="Proteomes" id="UP000262954">
    <property type="component" value="Unassembled WGS sequence"/>
</dbReference>
<evidence type="ECO:0000313" key="3">
    <source>
        <dbReference type="Proteomes" id="UP000262954"/>
    </source>
</evidence>
<feature type="transmembrane region" description="Helical" evidence="1">
    <location>
        <begin position="58"/>
        <end position="75"/>
    </location>
</feature>
<dbReference type="EMBL" id="DNWC01000084">
    <property type="protein sequence ID" value="HBJ08589.1"/>
    <property type="molecule type" value="Genomic_DNA"/>
</dbReference>
<dbReference type="AlphaFoldDB" id="A0A354M250"/>
<evidence type="ECO:0000256" key="1">
    <source>
        <dbReference type="SAM" id="Phobius"/>
    </source>
</evidence>
<name>A0A354M250_9BACT</name>
<sequence>MKSIRAYKFFREFGNILYRNKSYYCFLIGTGFYWALFFTLSDFIFIPCSSFKDYVGNGIQWACVSFVPFLCWVFVSMNKYLFAFLFPLFSIICAVLTYFGYAYKFVLNSMNSF</sequence>
<feature type="transmembrane region" description="Helical" evidence="1">
    <location>
        <begin position="82"/>
        <end position="103"/>
    </location>
</feature>
<proteinExistence type="predicted"/>
<dbReference type="RefSeq" id="WP_022391207.1">
    <property type="nucleotide sequence ID" value="NZ_DBFJMN010000203.1"/>
</dbReference>